<proteinExistence type="predicted"/>
<evidence type="ECO:0000313" key="3">
    <source>
        <dbReference type="Proteomes" id="UP000185999"/>
    </source>
</evidence>
<evidence type="ECO:0000256" key="1">
    <source>
        <dbReference type="SAM" id="Phobius"/>
    </source>
</evidence>
<dbReference type="AlphaFoldDB" id="A0A1N7N392"/>
<sequence length="29" mass="3329">MLDWILTNNGFMIEAVIMLAVIIYVGTRM</sequence>
<reference evidence="3" key="1">
    <citation type="submission" date="2017-01" db="EMBL/GenBank/DDBJ databases">
        <authorList>
            <person name="Varghese N."/>
            <person name="Submissions S."/>
        </authorList>
    </citation>
    <scope>NUCLEOTIDE SEQUENCE [LARGE SCALE GENOMIC DNA]</scope>
    <source>
        <strain evidence="3">DSM 22306</strain>
    </source>
</reference>
<gene>
    <name evidence="2" type="ORF">SAMN05421760_1086</name>
</gene>
<keyword evidence="1" id="KW-1133">Transmembrane helix</keyword>
<keyword evidence="3" id="KW-1185">Reference proteome</keyword>
<keyword evidence="1" id="KW-0472">Membrane</keyword>
<organism evidence="2 3">
    <name type="scientific">Neptunomonas antarctica</name>
    <dbReference type="NCBI Taxonomy" id="619304"/>
    <lineage>
        <taxon>Bacteria</taxon>
        <taxon>Pseudomonadati</taxon>
        <taxon>Pseudomonadota</taxon>
        <taxon>Gammaproteobacteria</taxon>
        <taxon>Oceanospirillales</taxon>
        <taxon>Oceanospirillaceae</taxon>
        <taxon>Neptunomonas</taxon>
    </lineage>
</organism>
<keyword evidence="1" id="KW-0812">Transmembrane</keyword>
<dbReference type="Proteomes" id="UP000185999">
    <property type="component" value="Unassembled WGS sequence"/>
</dbReference>
<protein>
    <submittedName>
        <fullName evidence="2">Uncharacterized protein</fullName>
    </submittedName>
</protein>
<accession>A0A1N7N392</accession>
<dbReference type="EMBL" id="FTOE01000008">
    <property type="protein sequence ID" value="SIS92812.1"/>
    <property type="molecule type" value="Genomic_DNA"/>
</dbReference>
<name>A0A1N7N392_9GAMM</name>
<feature type="transmembrane region" description="Helical" evidence="1">
    <location>
        <begin position="6"/>
        <end position="26"/>
    </location>
</feature>
<dbReference type="STRING" id="619304.SAMN05421760_1086"/>
<evidence type="ECO:0000313" key="2">
    <source>
        <dbReference type="EMBL" id="SIS92812.1"/>
    </source>
</evidence>